<comment type="caution">
    <text evidence="7">The sequence shown here is derived from an EMBL/GenBank/DDBJ whole genome shotgun (WGS) entry which is preliminary data.</text>
</comment>
<evidence type="ECO:0000313" key="7">
    <source>
        <dbReference type="EMBL" id="GLC30699.1"/>
    </source>
</evidence>
<dbReference type="InterPro" id="IPR058639">
    <property type="entry name" value="BSH_YknX-like"/>
</dbReference>
<name>A0ABQ5N6G5_9CLOT</name>
<evidence type="ECO:0000256" key="4">
    <source>
        <dbReference type="SAM" id="Phobius"/>
    </source>
</evidence>
<protein>
    <submittedName>
        <fullName evidence="7">ABC transporter permease</fullName>
    </submittedName>
</protein>
<dbReference type="PANTHER" id="PTHR32347:SF14">
    <property type="entry name" value="EFFLUX SYSTEM COMPONENT YKNX-RELATED"/>
    <property type="match status" value="1"/>
</dbReference>
<keyword evidence="2 3" id="KW-0175">Coiled coil</keyword>
<dbReference type="Pfam" id="PF25990">
    <property type="entry name" value="Beta-barrel_YknX"/>
    <property type="match status" value="1"/>
</dbReference>
<reference evidence="7 8" key="1">
    <citation type="journal article" date="2024" name="Int. J. Syst. Evol. Microbiol.">
        <title>Clostridium omnivorum sp. nov., isolated from anoxic soil under the treatment of reductive soil disinfestation.</title>
        <authorList>
            <person name="Ueki A."/>
            <person name="Tonouchi A."/>
            <person name="Kaku N."/>
            <person name="Honma S."/>
            <person name="Ueki K."/>
        </authorList>
    </citation>
    <scope>NUCLEOTIDE SEQUENCE [LARGE SCALE GENOMIC DNA]</scope>
    <source>
        <strain evidence="7 8">E14</strain>
    </source>
</reference>
<evidence type="ECO:0000256" key="2">
    <source>
        <dbReference type="ARBA" id="ARBA00023054"/>
    </source>
</evidence>
<sequence>MKKKYMVIFITIFIILVSSISLYAINRSGRSVNRTAPIALYTIPDREKVFVNGIVTPEKTENIFLDNTKGNVNKVSVNNGQAVKKGDILFTYKNDQITDQVEQLNRQITSSNNQKKQFSEKLTEAKKLLAKQKEEAKNQGLQSETENNAAIAATQTSGTEAQISGYQDQIDSIQNQIDTNQDQLKILKEKEFTVVTSPIDGKVLLSDSQKDITKPFIVIESVSFYIKGNVNEKDQPKLKENQTADIFIFSTKKTLTGKVKNIGNRPVTEPSTQAVAGGSSNNISYYDVNISIDSQEYITNGFHVQVTVKLSSEKIKIPKSSIFEEAGKKYVFKTVNKKLTKQEVTYEGDNSSEVVVISGLKENDNIAKNAKDMKEGMSVE</sequence>
<dbReference type="InterPro" id="IPR050465">
    <property type="entry name" value="UPF0194_transport"/>
</dbReference>
<dbReference type="RefSeq" id="WP_264849978.1">
    <property type="nucleotide sequence ID" value="NZ_BRXR01000001.1"/>
</dbReference>
<keyword evidence="8" id="KW-1185">Reference proteome</keyword>
<feature type="coiled-coil region" evidence="3">
    <location>
        <begin position="94"/>
        <end position="190"/>
    </location>
</feature>
<keyword evidence="4" id="KW-0812">Transmembrane</keyword>
<dbReference type="Gene3D" id="2.40.30.170">
    <property type="match status" value="1"/>
</dbReference>
<dbReference type="Gene3D" id="2.40.50.100">
    <property type="match status" value="1"/>
</dbReference>
<dbReference type="PANTHER" id="PTHR32347">
    <property type="entry name" value="EFFLUX SYSTEM COMPONENT YKNX-RELATED"/>
    <property type="match status" value="1"/>
</dbReference>
<comment type="subcellular location">
    <subcellularLocation>
        <location evidence="1">Cell envelope</location>
    </subcellularLocation>
</comment>
<evidence type="ECO:0000256" key="3">
    <source>
        <dbReference type="SAM" id="Coils"/>
    </source>
</evidence>
<evidence type="ECO:0000259" key="6">
    <source>
        <dbReference type="Pfam" id="PF25990"/>
    </source>
</evidence>
<proteinExistence type="predicted"/>
<keyword evidence="4" id="KW-0472">Membrane</keyword>
<dbReference type="Proteomes" id="UP001208567">
    <property type="component" value="Unassembled WGS sequence"/>
</dbReference>
<feature type="domain" description="YknX-like beta-barrel" evidence="6">
    <location>
        <begin position="225"/>
        <end position="308"/>
    </location>
</feature>
<dbReference type="EMBL" id="BRXR01000001">
    <property type="protein sequence ID" value="GLC30699.1"/>
    <property type="molecule type" value="Genomic_DNA"/>
</dbReference>
<dbReference type="Gene3D" id="2.40.420.20">
    <property type="match status" value="1"/>
</dbReference>
<evidence type="ECO:0000313" key="8">
    <source>
        <dbReference type="Proteomes" id="UP001208567"/>
    </source>
</evidence>
<dbReference type="InterPro" id="IPR058636">
    <property type="entry name" value="Beta-barrel_YknX"/>
</dbReference>
<keyword evidence="4" id="KW-1133">Transmembrane helix</keyword>
<gene>
    <name evidence="7" type="ORF">bsdE14_21090</name>
</gene>
<feature type="domain" description="YknX-like barrel-sandwich hybrid" evidence="5">
    <location>
        <begin position="61"/>
        <end position="210"/>
    </location>
</feature>
<feature type="transmembrane region" description="Helical" evidence="4">
    <location>
        <begin position="6"/>
        <end position="25"/>
    </location>
</feature>
<dbReference type="Pfam" id="PF25984">
    <property type="entry name" value="BSH_YknX"/>
    <property type="match status" value="1"/>
</dbReference>
<evidence type="ECO:0000259" key="5">
    <source>
        <dbReference type="Pfam" id="PF25984"/>
    </source>
</evidence>
<evidence type="ECO:0000256" key="1">
    <source>
        <dbReference type="ARBA" id="ARBA00004196"/>
    </source>
</evidence>
<accession>A0ABQ5N6G5</accession>
<organism evidence="7 8">
    <name type="scientific">Clostridium omnivorum</name>
    <dbReference type="NCBI Taxonomy" id="1604902"/>
    <lineage>
        <taxon>Bacteria</taxon>
        <taxon>Bacillati</taxon>
        <taxon>Bacillota</taxon>
        <taxon>Clostridia</taxon>
        <taxon>Eubacteriales</taxon>
        <taxon>Clostridiaceae</taxon>
        <taxon>Clostridium</taxon>
    </lineage>
</organism>